<reference evidence="1" key="1">
    <citation type="submission" date="2018-02" db="EMBL/GenBank/DDBJ databases">
        <title>Rhizophora mucronata_Transcriptome.</title>
        <authorList>
            <person name="Meera S.P."/>
            <person name="Sreeshan A."/>
            <person name="Augustine A."/>
        </authorList>
    </citation>
    <scope>NUCLEOTIDE SEQUENCE</scope>
    <source>
        <tissue evidence="1">Leaf</tissue>
    </source>
</reference>
<dbReference type="AlphaFoldDB" id="A0A2P2PWX5"/>
<evidence type="ECO:0000313" key="1">
    <source>
        <dbReference type="EMBL" id="MBX59159.1"/>
    </source>
</evidence>
<organism evidence="1">
    <name type="scientific">Rhizophora mucronata</name>
    <name type="common">Asiatic mangrove</name>
    <dbReference type="NCBI Taxonomy" id="61149"/>
    <lineage>
        <taxon>Eukaryota</taxon>
        <taxon>Viridiplantae</taxon>
        <taxon>Streptophyta</taxon>
        <taxon>Embryophyta</taxon>
        <taxon>Tracheophyta</taxon>
        <taxon>Spermatophyta</taxon>
        <taxon>Magnoliopsida</taxon>
        <taxon>eudicotyledons</taxon>
        <taxon>Gunneridae</taxon>
        <taxon>Pentapetalae</taxon>
        <taxon>rosids</taxon>
        <taxon>fabids</taxon>
        <taxon>Malpighiales</taxon>
        <taxon>Rhizophoraceae</taxon>
        <taxon>Rhizophora</taxon>
    </lineage>
</organism>
<accession>A0A2P2PWX5</accession>
<name>A0A2P2PWX5_RHIMU</name>
<dbReference type="EMBL" id="GGEC01078675">
    <property type="protein sequence ID" value="MBX59159.1"/>
    <property type="molecule type" value="Transcribed_RNA"/>
</dbReference>
<sequence length="53" mass="5787">MMIASAFPFYGWGLPWVRLGITCDPSARLACLPLPCGGFVAPRPPSPYPVFVY</sequence>
<proteinExistence type="predicted"/>
<protein>
    <submittedName>
        <fullName evidence="1">Uncharacterized protein</fullName>
    </submittedName>
</protein>